<dbReference type="PANTHER" id="PTHR10381:SF11">
    <property type="entry name" value="ATP-DEPENDENT CLP PROTEASE PROTEOLYTIC SUBUNIT, MITOCHONDRIAL"/>
    <property type="match status" value="1"/>
</dbReference>
<dbReference type="SUPFAM" id="SSF52096">
    <property type="entry name" value="ClpP/crotonase"/>
    <property type="match status" value="1"/>
</dbReference>
<dbReference type="InterPro" id="IPR029045">
    <property type="entry name" value="ClpP/crotonase-like_dom_sf"/>
</dbReference>
<name>A0A8S5N7B6_9CAUD</name>
<protein>
    <submittedName>
        <fullName evidence="2">ATP dependent Clp protease</fullName>
    </submittedName>
</protein>
<dbReference type="GO" id="GO:0006515">
    <property type="term" value="P:protein quality control for misfolded or incompletely synthesized proteins"/>
    <property type="evidence" value="ECO:0007669"/>
    <property type="project" value="TreeGrafter"/>
</dbReference>
<dbReference type="EMBL" id="BK015089">
    <property type="protein sequence ID" value="DAD90561.1"/>
    <property type="molecule type" value="Genomic_DNA"/>
</dbReference>
<reference evidence="2" key="1">
    <citation type="journal article" date="2021" name="Proc. Natl. Acad. Sci. U.S.A.">
        <title>A Catalog of Tens of Thousands of Viruses from Human Metagenomes Reveals Hidden Associations with Chronic Diseases.</title>
        <authorList>
            <person name="Tisza M.J."/>
            <person name="Buck C.B."/>
        </authorList>
    </citation>
    <scope>NUCLEOTIDE SEQUENCE</scope>
    <source>
        <strain evidence="2">CtlHW5</strain>
    </source>
</reference>
<evidence type="ECO:0000256" key="1">
    <source>
        <dbReference type="SAM" id="Coils"/>
    </source>
</evidence>
<feature type="coiled-coil region" evidence="1">
    <location>
        <begin position="236"/>
        <end position="263"/>
    </location>
</feature>
<keyword evidence="1" id="KW-0175">Coiled coil</keyword>
<evidence type="ECO:0000313" key="2">
    <source>
        <dbReference type="EMBL" id="DAD90561.1"/>
    </source>
</evidence>
<sequence>MTKQTKGHSIAKINAQAGVLELRITGQIYFGWTASDFRYEVDRALKEGITSAEVYLNTAGGSVYEATEIVNQLKRLKNVTISTGALVASAGTYIMAHFPAKAYKTSQFMIHKPITEFYGNIDQMRADLKHLENVTEQYKEVYAKRFGKTSKDIDELWKQDYWLSAMEAKEIGLISEIVDGEPEITTETVAMMQACGCKSLPKPNKVINSKNIEKMDRDTLISALGMASDATDEQIKERIQALKEQEAKRAVEAKDRAEKLVNKAIFDKKITADKKDLYVGLAEADYDKTATLLEAIEAPRPASQTIVPAKSAVEDRSTWTMEDYLTKDPDALDALMVSDPQKVKELNAMYQQKNK</sequence>
<dbReference type="GO" id="GO:0004176">
    <property type="term" value="F:ATP-dependent peptidase activity"/>
    <property type="evidence" value="ECO:0007669"/>
    <property type="project" value="TreeGrafter"/>
</dbReference>
<dbReference type="Gene3D" id="3.90.226.10">
    <property type="entry name" value="2-enoyl-CoA Hydratase, Chain A, domain 1"/>
    <property type="match status" value="1"/>
</dbReference>
<proteinExistence type="predicted"/>
<dbReference type="GO" id="GO:0009368">
    <property type="term" value="C:endopeptidase Clp complex"/>
    <property type="evidence" value="ECO:0007669"/>
    <property type="project" value="TreeGrafter"/>
</dbReference>
<dbReference type="CDD" id="cd07016">
    <property type="entry name" value="S14_ClpP_1"/>
    <property type="match status" value="1"/>
</dbReference>
<keyword evidence="2" id="KW-0645">Protease</keyword>
<organism evidence="2">
    <name type="scientific">Myoviridae sp. ctlHW5</name>
    <dbReference type="NCBI Taxonomy" id="2826691"/>
    <lineage>
        <taxon>Viruses</taxon>
        <taxon>Duplodnaviria</taxon>
        <taxon>Heunggongvirae</taxon>
        <taxon>Uroviricota</taxon>
        <taxon>Caudoviricetes</taxon>
    </lineage>
</organism>
<keyword evidence="2" id="KW-0378">Hydrolase</keyword>
<dbReference type="GO" id="GO:0004252">
    <property type="term" value="F:serine-type endopeptidase activity"/>
    <property type="evidence" value="ECO:0007669"/>
    <property type="project" value="TreeGrafter"/>
</dbReference>
<dbReference type="Pfam" id="PF00574">
    <property type="entry name" value="CLP_protease"/>
    <property type="match status" value="1"/>
</dbReference>
<accession>A0A8S5N7B6</accession>
<dbReference type="InterPro" id="IPR023562">
    <property type="entry name" value="ClpP/TepA"/>
</dbReference>
<dbReference type="GO" id="GO:0051117">
    <property type="term" value="F:ATPase binding"/>
    <property type="evidence" value="ECO:0007669"/>
    <property type="project" value="TreeGrafter"/>
</dbReference>
<dbReference type="PANTHER" id="PTHR10381">
    <property type="entry name" value="ATP-DEPENDENT CLP PROTEASE PROTEOLYTIC SUBUNIT"/>
    <property type="match status" value="1"/>
</dbReference>